<proteinExistence type="predicted"/>
<keyword evidence="2" id="KW-1185">Reference proteome</keyword>
<evidence type="ECO:0000313" key="1">
    <source>
        <dbReference type="EMBL" id="MBB3731061.1"/>
    </source>
</evidence>
<comment type="caution">
    <text evidence="1">The sequence shown here is derived from an EMBL/GenBank/DDBJ whole genome shotgun (WGS) entry which is preliminary data.</text>
</comment>
<sequence>MDEQRQVTLGQHVEQPVVGLCGRGDLQPCEAAVEVGGQPGRVDVAVAGRRPRAERLGQLQRALVVGVDERPGLLGRQELDAQRAGEGDQRELQVRGVASVVVGGVDLVRRLAVQDQGPAVEVGRARPGAQRLDERRRPQVLMDIDAHGHTSLYFLPRIHVNPGTAM</sequence>
<gene>
    <name evidence="1" type="ORF">FHR33_006921</name>
</gene>
<accession>A0A7W5YB67</accession>
<dbReference type="GeneID" id="95396195"/>
<name>A0A7W5YB67_9ACTN</name>
<evidence type="ECO:0000313" key="2">
    <source>
        <dbReference type="Proteomes" id="UP000579945"/>
    </source>
</evidence>
<organism evidence="1 2">
    <name type="scientific">Nonomuraea dietziae</name>
    <dbReference type="NCBI Taxonomy" id="65515"/>
    <lineage>
        <taxon>Bacteria</taxon>
        <taxon>Bacillati</taxon>
        <taxon>Actinomycetota</taxon>
        <taxon>Actinomycetes</taxon>
        <taxon>Streptosporangiales</taxon>
        <taxon>Streptosporangiaceae</taxon>
        <taxon>Nonomuraea</taxon>
    </lineage>
</organism>
<dbReference type="RefSeq" id="WP_246452267.1">
    <property type="nucleotide sequence ID" value="NZ_BAAAXX010000162.1"/>
</dbReference>
<dbReference type="AlphaFoldDB" id="A0A7W5YB67"/>
<dbReference type="Proteomes" id="UP000579945">
    <property type="component" value="Unassembled WGS sequence"/>
</dbReference>
<reference evidence="1 2" key="1">
    <citation type="submission" date="2020-08" db="EMBL/GenBank/DDBJ databases">
        <title>Sequencing the genomes of 1000 actinobacteria strains.</title>
        <authorList>
            <person name="Klenk H.-P."/>
        </authorList>
    </citation>
    <scope>NUCLEOTIDE SEQUENCE [LARGE SCALE GENOMIC DNA]</scope>
    <source>
        <strain evidence="1 2">DSM 44320</strain>
    </source>
</reference>
<dbReference type="EMBL" id="JACIBV010000001">
    <property type="protein sequence ID" value="MBB3731061.1"/>
    <property type="molecule type" value="Genomic_DNA"/>
</dbReference>
<protein>
    <submittedName>
        <fullName evidence="1">Uncharacterized protein</fullName>
    </submittedName>
</protein>